<evidence type="ECO:0000313" key="5">
    <source>
        <dbReference type="EMBL" id="VEB85013.1"/>
    </source>
</evidence>
<protein>
    <submittedName>
        <fullName evidence="5">Sodium/dicarboxylate symporter</fullName>
    </submittedName>
</protein>
<dbReference type="InterPro" id="IPR036458">
    <property type="entry name" value="Na:dicarbo_symporter_sf"/>
</dbReference>
<dbReference type="AlphaFoldDB" id="A0A3S4M303"/>
<feature type="transmembrane region" description="Helical" evidence="4">
    <location>
        <begin position="16"/>
        <end position="37"/>
    </location>
</feature>
<name>A0A3S4M303_CITKO</name>
<evidence type="ECO:0000256" key="2">
    <source>
        <dbReference type="ARBA" id="ARBA00022989"/>
    </source>
</evidence>
<evidence type="ECO:0000313" key="6">
    <source>
        <dbReference type="Proteomes" id="UP000270272"/>
    </source>
</evidence>
<dbReference type="GO" id="GO:0016020">
    <property type="term" value="C:membrane"/>
    <property type="evidence" value="ECO:0007669"/>
    <property type="project" value="InterPro"/>
</dbReference>
<dbReference type="Proteomes" id="UP000270272">
    <property type="component" value="Chromosome"/>
</dbReference>
<organism evidence="5 6">
    <name type="scientific">Citrobacter koseri</name>
    <name type="common">Citrobacter diversus</name>
    <dbReference type="NCBI Taxonomy" id="545"/>
    <lineage>
        <taxon>Bacteria</taxon>
        <taxon>Pseudomonadati</taxon>
        <taxon>Pseudomonadota</taxon>
        <taxon>Gammaproteobacteria</taxon>
        <taxon>Enterobacterales</taxon>
        <taxon>Enterobacteriaceae</taxon>
        <taxon>Citrobacter</taxon>
    </lineage>
</organism>
<reference evidence="5 6" key="1">
    <citation type="submission" date="2018-12" db="EMBL/GenBank/DDBJ databases">
        <authorList>
            <consortium name="Pathogen Informatics"/>
        </authorList>
    </citation>
    <scope>NUCLEOTIDE SEQUENCE [LARGE SCALE GENOMIC DNA]</scope>
    <source>
        <strain evidence="5 6">NCTC11075</strain>
    </source>
</reference>
<dbReference type="EMBL" id="LR134204">
    <property type="protein sequence ID" value="VEB85013.1"/>
    <property type="molecule type" value="Genomic_DNA"/>
</dbReference>
<dbReference type="SUPFAM" id="SSF118215">
    <property type="entry name" value="Proton glutamate symport protein"/>
    <property type="match status" value="1"/>
</dbReference>
<accession>A0A3S4M303</accession>
<keyword evidence="2 4" id="KW-1133">Transmembrane helix</keyword>
<evidence type="ECO:0000256" key="3">
    <source>
        <dbReference type="ARBA" id="ARBA00023136"/>
    </source>
</evidence>
<dbReference type="GO" id="GO:0015293">
    <property type="term" value="F:symporter activity"/>
    <property type="evidence" value="ECO:0007669"/>
    <property type="project" value="InterPro"/>
</dbReference>
<evidence type="ECO:0000256" key="1">
    <source>
        <dbReference type="ARBA" id="ARBA00022692"/>
    </source>
</evidence>
<gene>
    <name evidence="5" type="ORF">NCTC11075_00629</name>
</gene>
<keyword evidence="3 4" id="KW-0472">Membrane</keyword>
<dbReference type="Gene3D" id="1.10.3860.10">
    <property type="entry name" value="Sodium:dicarboxylate symporter"/>
    <property type="match status" value="1"/>
</dbReference>
<evidence type="ECO:0000256" key="4">
    <source>
        <dbReference type="SAM" id="Phobius"/>
    </source>
</evidence>
<sequence length="62" mass="6506">MRLGETATIGRVGGKAMVWFISSSVLSILVGLFIVTIEHPGSGLNLAIPAESVRHRACGWAA</sequence>
<proteinExistence type="predicted"/>
<keyword evidence="1 4" id="KW-0812">Transmembrane</keyword>